<sequence length="94" mass="9657">MKRAIWIACASMLFFVSTTAVCFAAGSIQASINSLNTLITGVVKGVGGICIILGILQFGISVKSHDAAQRSTGLLAIAGGLVIFFAPEILAEIS</sequence>
<evidence type="ECO:0000313" key="3">
    <source>
        <dbReference type="EMBL" id="MBC6679554.1"/>
    </source>
</evidence>
<accession>A0A923NJE3</accession>
<name>A0A923NJE3_9FIRM</name>
<feature type="chain" id="PRO_5037449707" evidence="2">
    <location>
        <begin position="25"/>
        <end position="94"/>
    </location>
</feature>
<organism evidence="3 4">
    <name type="scientific">Zhenpiania hominis</name>
    <dbReference type="NCBI Taxonomy" id="2763644"/>
    <lineage>
        <taxon>Bacteria</taxon>
        <taxon>Bacillati</taxon>
        <taxon>Bacillota</taxon>
        <taxon>Clostridia</taxon>
        <taxon>Peptostreptococcales</taxon>
        <taxon>Anaerovoracaceae</taxon>
        <taxon>Zhenpiania</taxon>
    </lineage>
</organism>
<feature type="transmembrane region" description="Helical" evidence="1">
    <location>
        <begin position="34"/>
        <end position="60"/>
    </location>
</feature>
<keyword evidence="1" id="KW-0812">Transmembrane</keyword>
<protein>
    <submittedName>
        <fullName evidence="3">Glutamyl-tRNA amidotransferase</fullName>
    </submittedName>
</protein>
<proteinExistence type="predicted"/>
<keyword evidence="2" id="KW-0732">Signal</keyword>
<gene>
    <name evidence="3" type="ORF">H9L42_06915</name>
</gene>
<evidence type="ECO:0000313" key="4">
    <source>
        <dbReference type="Proteomes" id="UP000602647"/>
    </source>
</evidence>
<dbReference type="AlphaFoldDB" id="A0A923NJE3"/>
<feature type="transmembrane region" description="Helical" evidence="1">
    <location>
        <begin position="72"/>
        <end position="91"/>
    </location>
</feature>
<evidence type="ECO:0000256" key="1">
    <source>
        <dbReference type="SAM" id="Phobius"/>
    </source>
</evidence>
<evidence type="ECO:0000256" key="2">
    <source>
        <dbReference type="SAM" id="SignalP"/>
    </source>
</evidence>
<comment type="caution">
    <text evidence="3">The sequence shown here is derived from an EMBL/GenBank/DDBJ whole genome shotgun (WGS) entry which is preliminary data.</text>
</comment>
<dbReference type="EMBL" id="JACRYT010000005">
    <property type="protein sequence ID" value="MBC6679554.1"/>
    <property type="molecule type" value="Genomic_DNA"/>
</dbReference>
<dbReference type="RefSeq" id="WP_187302661.1">
    <property type="nucleotide sequence ID" value="NZ_JACRYT010000005.1"/>
</dbReference>
<feature type="signal peptide" evidence="2">
    <location>
        <begin position="1"/>
        <end position="24"/>
    </location>
</feature>
<dbReference type="Proteomes" id="UP000602647">
    <property type="component" value="Unassembled WGS sequence"/>
</dbReference>
<keyword evidence="4" id="KW-1185">Reference proteome</keyword>
<reference evidence="3" key="1">
    <citation type="submission" date="2020-08" db="EMBL/GenBank/DDBJ databases">
        <title>Genome public.</title>
        <authorList>
            <person name="Liu C."/>
            <person name="Sun Q."/>
        </authorList>
    </citation>
    <scope>NUCLEOTIDE SEQUENCE</scope>
    <source>
        <strain evidence="3">BX12</strain>
    </source>
</reference>
<keyword evidence="1" id="KW-1133">Transmembrane helix</keyword>
<keyword evidence="1" id="KW-0472">Membrane</keyword>